<dbReference type="Pfam" id="PF00573">
    <property type="entry name" value="Ribosomal_L4"/>
    <property type="match status" value="1"/>
</dbReference>
<evidence type="ECO:0000256" key="7">
    <source>
        <dbReference type="ARBA" id="ARBA00022840"/>
    </source>
</evidence>
<dbReference type="GO" id="GO:0005840">
    <property type="term" value="C:ribosome"/>
    <property type="evidence" value="ECO:0007669"/>
    <property type="project" value="UniProtKB-KW"/>
</dbReference>
<keyword evidence="6" id="KW-0547">Nucleotide-binding</keyword>
<dbReference type="InterPro" id="IPR011130">
    <property type="entry name" value="SecA_preprotein_X-link_dom"/>
</dbReference>
<keyword evidence="9" id="KW-1278">Translocase</keyword>
<dbReference type="Pfam" id="PF07516">
    <property type="entry name" value="SecA_SW"/>
    <property type="match status" value="1"/>
</dbReference>
<dbReference type="SUPFAM" id="SSF52540">
    <property type="entry name" value="P-loop containing nucleoside triphosphate hydrolases"/>
    <property type="match status" value="2"/>
</dbReference>
<evidence type="ECO:0000256" key="6">
    <source>
        <dbReference type="ARBA" id="ARBA00022741"/>
    </source>
</evidence>
<dbReference type="Pfam" id="PF01043">
    <property type="entry name" value="SecA_PP_bind"/>
    <property type="match status" value="1"/>
</dbReference>
<dbReference type="PROSITE" id="PS51194">
    <property type="entry name" value="HELICASE_CTER"/>
    <property type="match status" value="1"/>
</dbReference>
<dbReference type="SMART" id="SM00957">
    <property type="entry name" value="SecA_DEAD"/>
    <property type="match status" value="1"/>
</dbReference>
<dbReference type="OrthoDB" id="2428452at2759"/>
<keyword evidence="5" id="KW-0963">Cytoplasm</keyword>
<accession>A0A9W4SAW7</accession>
<name>A0A9W4SAW7_9GLOM</name>
<dbReference type="InterPro" id="IPR001650">
    <property type="entry name" value="Helicase_C-like"/>
</dbReference>
<dbReference type="InterPro" id="IPR027417">
    <property type="entry name" value="P-loop_NTPase"/>
</dbReference>
<dbReference type="InterPro" id="IPR011116">
    <property type="entry name" value="SecA_Wing/Scaffold"/>
</dbReference>
<evidence type="ECO:0000256" key="3">
    <source>
        <dbReference type="ARBA" id="ARBA00010528"/>
    </source>
</evidence>
<dbReference type="Pfam" id="PF21090">
    <property type="entry name" value="P-loop_SecA"/>
    <property type="match status" value="1"/>
</dbReference>
<dbReference type="InterPro" id="IPR036266">
    <property type="entry name" value="SecA_Wing/Scaffold_sf"/>
</dbReference>
<dbReference type="InterPro" id="IPR011115">
    <property type="entry name" value="SecA_DEAD"/>
</dbReference>
<keyword evidence="8" id="KW-0653">Protein transport</keyword>
<organism evidence="16 17">
    <name type="scientific">Funneliformis geosporum</name>
    <dbReference type="NCBI Taxonomy" id="1117311"/>
    <lineage>
        <taxon>Eukaryota</taxon>
        <taxon>Fungi</taxon>
        <taxon>Fungi incertae sedis</taxon>
        <taxon>Mucoromycota</taxon>
        <taxon>Glomeromycotina</taxon>
        <taxon>Glomeromycetes</taxon>
        <taxon>Glomerales</taxon>
        <taxon>Glomeraceae</taxon>
        <taxon>Funneliformis</taxon>
    </lineage>
</organism>
<evidence type="ECO:0000256" key="13">
    <source>
        <dbReference type="ARBA" id="ARBA00023274"/>
    </source>
</evidence>
<evidence type="ECO:0000256" key="5">
    <source>
        <dbReference type="ARBA" id="ARBA00022490"/>
    </source>
</evidence>
<evidence type="ECO:0000256" key="9">
    <source>
        <dbReference type="ARBA" id="ARBA00022967"/>
    </source>
</evidence>
<keyword evidence="12" id="KW-0472">Membrane</keyword>
<dbReference type="PRINTS" id="PR00906">
    <property type="entry name" value="SECA"/>
</dbReference>
<keyword evidence="10" id="KW-0689">Ribosomal protein</keyword>
<dbReference type="GO" id="GO:0003735">
    <property type="term" value="F:structural constituent of ribosome"/>
    <property type="evidence" value="ECO:0007669"/>
    <property type="project" value="InterPro"/>
</dbReference>
<comment type="caution">
    <text evidence="16">The sequence shown here is derived from an EMBL/GenBank/DDBJ whole genome shotgun (WGS) entry which is preliminary data.</text>
</comment>
<comment type="subcellular location">
    <subcellularLocation>
        <location evidence="1">Membrane</location>
        <topology evidence="1">Peripheral membrane protein</topology>
    </subcellularLocation>
</comment>
<evidence type="ECO:0000256" key="2">
    <source>
        <dbReference type="ARBA" id="ARBA00007650"/>
    </source>
</evidence>
<dbReference type="AlphaFoldDB" id="A0A9W4SAW7"/>
<dbReference type="InterPro" id="IPR020937">
    <property type="entry name" value="SecA_CS"/>
</dbReference>
<dbReference type="SUPFAM" id="SSF52166">
    <property type="entry name" value="Ribosomal protein L4"/>
    <property type="match status" value="1"/>
</dbReference>
<dbReference type="PANTHER" id="PTHR30612:SF0">
    <property type="entry name" value="CHLOROPLAST PROTEIN-TRANSPORTING ATPASE"/>
    <property type="match status" value="1"/>
</dbReference>
<feature type="domain" description="Helicase C-terminal" evidence="14">
    <location>
        <begin position="594"/>
        <end position="750"/>
    </location>
</feature>
<keyword evidence="4" id="KW-0813">Transport</keyword>
<dbReference type="Proteomes" id="UP001153678">
    <property type="component" value="Unassembled WGS sequence"/>
</dbReference>
<dbReference type="EMBL" id="CAMKVN010000012">
    <property type="protein sequence ID" value="CAI2161748.1"/>
    <property type="molecule type" value="Genomic_DNA"/>
</dbReference>
<dbReference type="InterPro" id="IPR044722">
    <property type="entry name" value="SecA_SF2_C"/>
</dbReference>
<comment type="similarity">
    <text evidence="3">Belongs to the universal ribosomal protein uL4 family.</text>
</comment>
<dbReference type="SUPFAM" id="SSF81767">
    <property type="entry name" value="Pre-protein crosslinking domain of SecA"/>
    <property type="match status" value="1"/>
</dbReference>
<gene>
    <name evidence="16" type="ORF">FWILDA_LOCUS207</name>
</gene>
<dbReference type="PROSITE" id="PS51196">
    <property type="entry name" value="SECA_MOTOR_DEAD"/>
    <property type="match status" value="1"/>
</dbReference>
<feature type="domain" description="SecA family profile" evidence="15">
    <location>
        <begin position="191"/>
        <end position="767"/>
    </location>
</feature>
<dbReference type="InterPro" id="IPR036670">
    <property type="entry name" value="SecA_X-link_sf"/>
</dbReference>
<dbReference type="Gene3D" id="3.40.1370.10">
    <property type="match status" value="1"/>
</dbReference>
<evidence type="ECO:0000256" key="8">
    <source>
        <dbReference type="ARBA" id="ARBA00022927"/>
    </source>
</evidence>
<dbReference type="CDD" id="cd18803">
    <property type="entry name" value="SF2_C_secA"/>
    <property type="match status" value="1"/>
</dbReference>
<comment type="similarity">
    <text evidence="2">Belongs to the SecA family.</text>
</comment>
<dbReference type="GO" id="GO:0005524">
    <property type="term" value="F:ATP binding"/>
    <property type="evidence" value="ECO:0007669"/>
    <property type="project" value="UniProtKB-KW"/>
</dbReference>
<keyword evidence="17" id="KW-1185">Reference proteome</keyword>
<dbReference type="InterPro" id="IPR014018">
    <property type="entry name" value="SecA_motor_DEAD"/>
</dbReference>
<dbReference type="GO" id="GO:0005886">
    <property type="term" value="C:plasma membrane"/>
    <property type="evidence" value="ECO:0007669"/>
    <property type="project" value="TreeGrafter"/>
</dbReference>
<dbReference type="Gene3D" id="3.40.50.300">
    <property type="entry name" value="P-loop containing nucleotide triphosphate hydrolases"/>
    <property type="match status" value="4"/>
</dbReference>
<reference evidence="16" key="1">
    <citation type="submission" date="2022-08" db="EMBL/GenBank/DDBJ databases">
        <authorList>
            <person name="Kallberg Y."/>
            <person name="Tangrot J."/>
            <person name="Rosling A."/>
        </authorList>
    </citation>
    <scope>NUCLEOTIDE SEQUENCE</scope>
    <source>
        <strain evidence="16">Wild A</strain>
    </source>
</reference>
<dbReference type="HAMAP" id="MF_01382">
    <property type="entry name" value="SecA"/>
    <property type="match status" value="1"/>
</dbReference>
<dbReference type="InterPro" id="IPR023574">
    <property type="entry name" value="Ribosomal_uL4_dom_sf"/>
</dbReference>
<dbReference type="GO" id="GO:0006412">
    <property type="term" value="P:translation"/>
    <property type="evidence" value="ECO:0007669"/>
    <property type="project" value="InterPro"/>
</dbReference>
<sequence length="837" mass="96150">MESSLRKENLKDKIIGKEAPKIVELLRGKNRRDFIPHCDLGNYIVLINAKHVAFSGNNKLDNKKYRNHSGYPGGLRERTLREMLEKYPRTGRARSGSIRNPQFRGGGVAFGPTGEENYSLSINKKMKKKVLQSILSEKMRDKKIIVVEKINLDNYKTKAATRFLDILPTKKNKLLLVLANNEENKKEIIYSFRNLPYVSITDSKLMNTSQMLSPNYLLFTHTAFAETEKSFYRQKVQSKNKKERAGVLDKYLIPVFAIVREVIQRRTGLLLFPTQIFGAIVLHHANIAQMNTGEGKTLTAFLPICLNSLAGRSVFVITVNDSGVNLNNISTEEKQQLYNNCSVIYTTGSELGFDYLRNNLVTSIQDKRKQDYYYAIIDEVDSLLLDEGMNPLIISQRAQGSSVINPAEYQLATKIVNVLKEKEDYKVDQKEREVWFTKKGIKKCEEFYQVDNLFAFKNHRYNFLLHNALKVKHLYHRDIDYITDREGNRIVLIDALTGRLVPNRVYSSGIHQAIESKENLAVSTKSKTIATITYQNFFRLFDKLSGMTGTAKSEAEEFRQVYGMEVITVPPYRKLIRKDRDDLIFWDKESKYRAIIKLIKKNNQTTKRPILIGSPSVETSEYLSSLLVEEKIVHYKLNAVNHQQEAEIVAQAGQVGSITISTNMAGRGTDIVLSGESKKAGGLLVIGVERNTSRRIDNQLRGRSGRQGDPGESQFYVSLEDELIKNFEIKERISSFFSRKQLKDLFNRPLSGKLLNYLISEPQETLRSFQSTNRQYVLNYDLLITRQRRSVYNYRNKLLSAQNLTQVVKKKSKTKTEIVPIEQEYLKARLVKEIDHF</sequence>
<keyword evidence="11" id="KW-0811">Translocation</keyword>
<proteinExistence type="inferred from homology"/>
<evidence type="ECO:0000313" key="16">
    <source>
        <dbReference type="EMBL" id="CAI2161748.1"/>
    </source>
</evidence>
<evidence type="ECO:0000256" key="1">
    <source>
        <dbReference type="ARBA" id="ARBA00004170"/>
    </source>
</evidence>
<evidence type="ECO:0000256" key="12">
    <source>
        <dbReference type="ARBA" id="ARBA00023136"/>
    </source>
</evidence>
<dbReference type="SMART" id="SM00958">
    <property type="entry name" value="SecA_PP_bind"/>
    <property type="match status" value="1"/>
</dbReference>
<keyword evidence="7" id="KW-0067">ATP-binding</keyword>
<dbReference type="GO" id="GO:0017038">
    <property type="term" value="P:protein import"/>
    <property type="evidence" value="ECO:0007669"/>
    <property type="project" value="InterPro"/>
</dbReference>
<dbReference type="GO" id="GO:1990904">
    <property type="term" value="C:ribonucleoprotein complex"/>
    <property type="evidence" value="ECO:0007669"/>
    <property type="project" value="UniProtKB-KW"/>
</dbReference>
<dbReference type="GO" id="GO:0005829">
    <property type="term" value="C:cytosol"/>
    <property type="evidence" value="ECO:0007669"/>
    <property type="project" value="TreeGrafter"/>
</dbReference>
<keyword evidence="13" id="KW-0687">Ribonucleoprotein</keyword>
<dbReference type="FunFam" id="3.40.50.300:FF:000429">
    <property type="entry name" value="Preprotein translocase subunit SecA"/>
    <property type="match status" value="1"/>
</dbReference>
<dbReference type="PANTHER" id="PTHR30612">
    <property type="entry name" value="SECA INNER MEMBRANE COMPONENT OF SEC PROTEIN SECRETION SYSTEM"/>
    <property type="match status" value="1"/>
</dbReference>
<evidence type="ECO:0000259" key="14">
    <source>
        <dbReference type="PROSITE" id="PS51194"/>
    </source>
</evidence>
<dbReference type="SUPFAM" id="SSF81886">
    <property type="entry name" value="Helical scaffold and wing domains of SecA"/>
    <property type="match status" value="1"/>
</dbReference>
<dbReference type="GO" id="GO:0006605">
    <property type="term" value="P:protein targeting"/>
    <property type="evidence" value="ECO:0007669"/>
    <property type="project" value="InterPro"/>
</dbReference>
<dbReference type="GO" id="GO:0006886">
    <property type="term" value="P:intracellular protein transport"/>
    <property type="evidence" value="ECO:0007669"/>
    <property type="project" value="InterPro"/>
</dbReference>
<dbReference type="Pfam" id="PF07517">
    <property type="entry name" value="SecA_DEAD"/>
    <property type="match status" value="1"/>
</dbReference>
<evidence type="ECO:0000259" key="15">
    <source>
        <dbReference type="PROSITE" id="PS51196"/>
    </source>
</evidence>
<dbReference type="InterPro" id="IPR002136">
    <property type="entry name" value="Ribosomal_uL4"/>
</dbReference>
<dbReference type="PROSITE" id="PS01312">
    <property type="entry name" value="SECA"/>
    <property type="match status" value="1"/>
</dbReference>
<dbReference type="CDD" id="cd17928">
    <property type="entry name" value="DEXDc_SecA"/>
    <property type="match status" value="1"/>
</dbReference>
<evidence type="ECO:0000256" key="4">
    <source>
        <dbReference type="ARBA" id="ARBA00022448"/>
    </source>
</evidence>
<evidence type="ECO:0000256" key="11">
    <source>
        <dbReference type="ARBA" id="ARBA00023010"/>
    </source>
</evidence>
<evidence type="ECO:0000313" key="17">
    <source>
        <dbReference type="Proteomes" id="UP001153678"/>
    </source>
</evidence>
<protein>
    <submittedName>
        <fullName evidence="16">1311_t:CDS:1</fullName>
    </submittedName>
</protein>
<evidence type="ECO:0000256" key="10">
    <source>
        <dbReference type="ARBA" id="ARBA00022980"/>
    </source>
</evidence>
<dbReference type="InterPro" id="IPR000185">
    <property type="entry name" value="SecA"/>
</dbReference>